<feature type="compositionally biased region" description="Polar residues" evidence="4">
    <location>
        <begin position="32"/>
        <end position="48"/>
    </location>
</feature>
<dbReference type="EMBL" id="AAYY01000001">
    <property type="protein sequence ID" value="EDP45130.1"/>
    <property type="molecule type" value="Genomic_DNA"/>
</dbReference>
<dbReference type="OrthoDB" id="10266026at2759"/>
<dbReference type="InParanoid" id="A8PRS8"/>
<keyword evidence="7" id="KW-1185">Reference proteome</keyword>
<evidence type="ECO:0000256" key="2">
    <source>
        <dbReference type="ARBA" id="ARBA00023242"/>
    </source>
</evidence>
<keyword evidence="2" id="KW-0539">Nucleus</keyword>
<accession>A8PRS8</accession>
<name>A8PRS8_MALGO</name>
<feature type="compositionally biased region" description="Low complexity" evidence="4">
    <location>
        <begin position="71"/>
        <end position="85"/>
    </location>
</feature>
<evidence type="ECO:0000313" key="6">
    <source>
        <dbReference type="EMBL" id="EDP45130.1"/>
    </source>
</evidence>
<evidence type="ECO:0000259" key="5">
    <source>
        <dbReference type="PROSITE" id="PS50188"/>
    </source>
</evidence>
<evidence type="ECO:0000256" key="4">
    <source>
        <dbReference type="SAM" id="MobiDB-lite"/>
    </source>
</evidence>
<dbReference type="SUPFAM" id="SSF49899">
    <property type="entry name" value="Concanavalin A-like lectins/glucanases"/>
    <property type="match status" value="1"/>
</dbReference>
<dbReference type="InterPro" id="IPR037353">
    <property type="entry name" value="ASH2"/>
</dbReference>
<dbReference type="KEGG" id="mgl:MGL_0119"/>
<feature type="region of interest" description="Disordered" evidence="4">
    <location>
        <begin position="345"/>
        <end position="378"/>
    </location>
</feature>
<dbReference type="RefSeq" id="XP_001732344.1">
    <property type="nucleotide sequence ID" value="XM_001732292.1"/>
</dbReference>
<proteinExistence type="inferred from homology"/>
<dbReference type="VEuPathDB" id="FungiDB:MGL_0119"/>
<dbReference type="Pfam" id="PF00622">
    <property type="entry name" value="SPRY"/>
    <property type="match status" value="1"/>
</dbReference>
<dbReference type="PANTHER" id="PTHR10598">
    <property type="entry name" value="SET1/ASH2 HISTONE METHYLTRANSFERASE COMPLEX SUBUNIT ASH2"/>
    <property type="match status" value="1"/>
</dbReference>
<dbReference type="SMART" id="SM00449">
    <property type="entry name" value="SPRY"/>
    <property type="match status" value="1"/>
</dbReference>
<dbReference type="AlphaFoldDB" id="A8PRS8"/>
<sequence length="536" mass="57820">MESRNKGHAHGHVLDETPDARTDPRLAVIHDQQGNAEESHIITASESPGSKHASTKLPDPWALRDSPTPLSPEAPAAPAAEQPSLRVPVGFRGPQPHEDDAQDTAPAPTWIPYASSVGALGTVPNVPMNKNGWRYVAAGPAAHRLPRTVYRAIDMAPACVHWSWQDRSAFTRISHDASIVGTDKGYRSARTNVGVRHGAWYVEVEVLSPDASSEPATPMRDGAHVRVGWARREASLNAPVGCDAYSYGFRDQNGACVTQSRLVSFGRAFGPGDVVGMYIRLPDRDAPLPRGTEHGIAQKRIPIRYKGQLYFESLEYAPTREMEALMDEQRRTGAVWTSEPRARAGVTTTVGAGGPTGAGPSSAGPSARGGAAAQAGSPGSAAAAIPRLEDSCIGFVVNGEPQGIAFVDMYDFRPPASRAHNKKRKENQGITPNTSASTVIKSRQNTMDDGMLGYYCMASMYGGARVRLITSNFKFPPPADLEDSLWRAGAAPNIRHHRQHAAPAWRPLAERYAEAWTEAMFLDEQEDQRVASTDGT</sequence>
<reference evidence="6 7" key="1">
    <citation type="journal article" date="2007" name="Proc. Natl. Acad. Sci. U.S.A.">
        <title>Dandruff-associated Malassezia genomes reveal convergent and divergent virulence traits shared with plant and human fungal pathogens.</title>
        <authorList>
            <person name="Xu J."/>
            <person name="Saunders C.W."/>
            <person name="Hu P."/>
            <person name="Grant R.A."/>
            <person name="Boekhout T."/>
            <person name="Kuramae E.E."/>
            <person name="Kronstad J.W."/>
            <person name="Deangelis Y.M."/>
            <person name="Reeder N.L."/>
            <person name="Johnstone K.R."/>
            <person name="Leland M."/>
            <person name="Fieno A.M."/>
            <person name="Begley W.M."/>
            <person name="Sun Y."/>
            <person name="Lacey M.P."/>
            <person name="Chaudhary T."/>
            <person name="Keough T."/>
            <person name="Chu L."/>
            <person name="Sears R."/>
            <person name="Yuan B."/>
            <person name="Dawson T.L.Jr."/>
        </authorList>
    </citation>
    <scope>NUCLEOTIDE SEQUENCE [LARGE SCALE GENOMIC DNA]</scope>
    <source>
        <strain evidence="7">ATCC MYA-4612 / CBS 7966</strain>
    </source>
</reference>
<feature type="compositionally biased region" description="Basic and acidic residues" evidence="4">
    <location>
        <begin position="12"/>
        <end position="24"/>
    </location>
</feature>
<protein>
    <recommendedName>
        <fullName evidence="5">B30.2/SPRY domain-containing protein</fullName>
    </recommendedName>
</protein>
<comment type="subcellular location">
    <subcellularLocation>
        <location evidence="1">Nucleus</location>
    </subcellularLocation>
</comment>
<dbReference type="InterPro" id="IPR003877">
    <property type="entry name" value="SPRY_dom"/>
</dbReference>
<dbReference type="FunCoup" id="A8PRS8">
    <property type="interactions" value="374"/>
</dbReference>
<comment type="similarity">
    <text evidence="3">Belongs to the cclA family.</text>
</comment>
<dbReference type="InterPro" id="IPR013320">
    <property type="entry name" value="ConA-like_dom_sf"/>
</dbReference>
<evidence type="ECO:0000256" key="1">
    <source>
        <dbReference type="ARBA" id="ARBA00004123"/>
    </source>
</evidence>
<dbReference type="PROSITE" id="PS50188">
    <property type="entry name" value="B302_SPRY"/>
    <property type="match status" value="1"/>
</dbReference>
<dbReference type="Proteomes" id="UP000008837">
    <property type="component" value="Unassembled WGS sequence"/>
</dbReference>
<dbReference type="InterPro" id="IPR001870">
    <property type="entry name" value="B30.2/SPRY"/>
</dbReference>
<organism evidence="6 7">
    <name type="scientific">Malassezia globosa (strain ATCC MYA-4612 / CBS 7966)</name>
    <name type="common">Dandruff-associated fungus</name>
    <dbReference type="NCBI Taxonomy" id="425265"/>
    <lineage>
        <taxon>Eukaryota</taxon>
        <taxon>Fungi</taxon>
        <taxon>Dikarya</taxon>
        <taxon>Basidiomycota</taxon>
        <taxon>Ustilaginomycotina</taxon>
        <taxon>Malasseziomycetes</taxon>
        <taxon>Malasseziales</taxon>
        <taxon>Malasseziaceae</taxon>
        <taxon>Malassezia</taxon>
    </lineage>
</organism>
<dbReference type="GO" id="GO:0000976">
    <property type="term" value="F:transcription cis-regulatory region binding"/>
    <property type="evidence" value="ECO:0007669"/>
    <property type="project" value="TreeGrafter"/>
</dbReference>
<evidence type="ECO:0000313" key="7">
    <source>
        <dbReference type="Proteomes" id="UP000008837"/>
    </source>
</evidence>
<feature type="compositionally biased region" description="Low complexity" evidence="4">
    <location>
        <begin position="358"/>
        <end position="378"/>
    </location>
</feature>
<comment type="caution">
    <text evidence="6">The sequence shown here is derived from an EMBL/GenBank/DDBJ whole genome shotgun (WGS) entry which is preliminary data.</text>
</comment>
<dbReference type="CDD" id="cd12872">
    <property type="entry name" value="SPRY_Ash2"/>
    <property type="match status" value="1"/>
</dbReference>
<dbReference type="GeneID" id="5856650"/>
<dbReference type="OMA" id="GFRYTYA"/>
<dbReference type="PANTHER" id="PTHR10598:SF0">
    <property type="entry name" value="SET1_ASH2 HISTONE METHYLTRANSFERASE COMPLEX SUBUNIT ASH2"/>
    <property type="match status" value="1"/>
</dbReference>
<feature type="domain" description="B30.2/SPRY" evidence="5">
    <location>
        <begin position="140"/>
        <end position="332"/>
    </location>
</feature>
<gene>
    <name evidence="6" type="ORF">MGL_0119</name>
</gene>
<feature type="region of interest" description="Disordered" evidence="4">
    <location>
        <begin position="1"/>
        <end position="106"/>
    </location>
</feature>
<dbReference type="Gene3D" id="2.60.120.920">
    <property type="match status" value="1"/>
</dbReference>
<dbReference type="STRING" id="425265.A8PRS8"/>
<evidence type="ECO:0000256" key="3">
    <source>
        <dbReference type="ARBA" id="ARBA00038149"/>
    </source>
</evidence>
<dbReference type="GO" id="GO:0048188">
    <property type="term" value="C:Set1C/COMPASS complex"/>
    <property type="evidence" value="ECO:0007669"/>
    <property type="project" value="InterPro"/>
</dbReference>
<feature type="compositionally biased region" description="Basic residues" evidence="4">
    <location>
        <begin position="1"/>
        <end position="11"/>
    </location>
</feature>
<dbReference type="InterPro" id="IPR043136">
    <property type="entry name" value="B30.2/SPRY_sf"/>
</dbReference>